<dbReference type="Pfam" id="PF14321">
    <property type="entry name" value="DUF4382"/>
    <property type="match status" value="1"/>
</dbReference>
<evidence type="ECO:0000313" key="3">
    <source>
        <dbReference type="EMBL" id="OGZ69683.1"/>
    </source>
</evidence>
<dbReference type="InterPro" id="IPR025491">
    <property type="entry name" value="DUF4382"/>
</dbReference>
<feature type="transmembrane region" description="Helical" evidence="1">
    <location>
        <begin position="6"/>
        <end position="27"/>
    </location>
</feature>
<keyword evidence="1" id="KW-0812">Transmembrane</keyword>
<name>A0A1G2I4J0_9BACT</name>
<feature type="domain" description="DUF4382" evidence="2">
    <location>
        <begin position="48"/>
        <end position="184"/>
    </location>
</feature>
<evidence type="ECO:0000313" key="4">
    <source>
        <dbReference type="Proteomes" id="UP000179214"/>
    </source>
</evidence>
<reference evidence="3 4" key="1">
    <citation type="journal article" date="2016" name="Nat. Commun.">
        <title>Thousands of microbial genomes shed light on interconnected biogeochemical processes in an aquifer system.</title>
        <authorList>
            <person name="Anantharaman K."/>
            <person name="Brown C.T."/>
            <person name="Hug L.A."/>
            <person name="Sharon I."/>
            <person name="Castelle C.J."/>
            <person name="Probst A.J."/>
            <person name="Thomas B.C."/>
            <person name="Singh A."/>
            <person name="Wilkins M.J."/>
            <person name="Karaoz U."/>
            <person name="Brodie E.L."/>
            <person name="Williams K.H."/>
            <person name="Hubbard S.S."/>
            <person name="Banfield J.F."/>
        </authorList>
    </citation>
    <scope>NUCLEOTIDE SEQUENCE [LARGE SCALE GENOMIC DNA]</scope>
</reference>
<accession>A0A1G2I4J0</accession>
<comment type="caution">
    <text evidence="3">The sequence shown here is derived from an EMBL/GenBank/DDBJ whole genome shotgun (WGS) entry which is preliminary data.</text>
</comment>
<dbReference type="EMBL" id="MHOV01000029">
    <property type="protein sequence ID" value="OGZ69683.1"/>
    <property type="molecule type" value="Genomic_DNA"/>
</dbReference>
<evidence type="ECO:0000256" key="1">
    <source>
        <dbReference type="SAM" id="Phobius"/>
    </source>
</evidence>
<keyword evidence="1" id="KW-1133">Transmembrane helix</keyword>
<evidence type="ECO:0000259" key="2">
    <source>
        <dbReference type="Pfam" id="PF14321"/>
    </source>
</evidence>
<keyword evidence="1" id="KW-0472">Membrane</keyword>
<gene>
    <name evidence="3" type="ORF">A3F47_00365</name>
</gene>
<organism evidence="3 4">
    <name type="scientific">Candidatus Staskawiczbacteria bacterium RIFCSPHIGHO2_12_FULL_38_11</name>
    <dbReference type="NCBI Taxonomy" id="1802209"/>
    <lineage>
        <taxon>Bacteria</taxon>
        <taxon>Candidatus Staskawicziibacteriota</taxon>
    </lineage>
</organism>
<sequence>MEEKNIVLTTITILAVVGLGAFGLYNYTLKNPSQNQNTNSNNYNTQTQGKIIFGITDAAASMSNISSVLITVDSAQIHSEQKGWIAVANEPKQYDLLALKQSGGIALIADTVVDMGTYNQVRLLVSKVVVVENGVQKEATLPSGEIKINANVVVNNNSTSTVVFDFIVDDSLHVTGNGQFIFAPVIQLEAKSNADVQVNADNMVAIQNGKTETNASFGMDVSGEIKSNFMLNKNEVLDLIGGTIKIKVKDENSTSVKITPNTAIDKAISGGYLDVTTSVMLTMQSGKKVWRVSGLKSLIITNVYIDASTGAVVNY</sequence>
<dbReference type="Proteomes" id="UP000179214">
    <property type="component" value="Unassembled WGS sequence"/>
</dbReference>
<protein>
    <recommendedName>
        <fullName evidence="2">DUF4382 domain-containing protein</fullName>
    </recommendedName>
</protein>
<proteinExistence type="predicted"/>
<dbReference type="AlphaFoldDB" id="A0A1G2I4J0"/>